<protein>
    <submittedName>
        <fullName evidence="2">KptA protein</fullName>
    </submittedName>
</protein>
<evidence type="ECO:0000256" key="1">
    <source>
        <dbReference type="SAM" id="MobiDB-lite"/>
    </source>
</evidence>
<feature type="non-terminal residue" evidence="2">
    <location>
        <position position="1"/>
    </location>
</feature>
<feature type="non-terminal residue" evidence="2">
    <location>
        <position position="353"/>
    </location>
</feature>
<feature type="compositionally biased region" description="Basic and acidic residues" evidence="1">
    <location>
        <begin position="132"/>
        <end position="150"/>
    </location>
</feature>
<keyword evidence="3" id="KW-1185">Reference proteome</keyword>
<dbReference type="Proteomes" id="UP000601435">
    <property type="component" value="Unassembled WGS sequence"/>
</dbReference>
<accession>A0A813BUA3</accession>
<organism evidence="2 3">
    <name type="scientific">Symbiodinium necroappetens</name>
    <dbReference type="NCBI Taxonomy" id="1628268"/>
    <lineage>
        <taxon>Eukaryota</taxon>
        <taxon>Sar</taxon>
        <taxon>Alveolata</taxon>
        <taxon>Dinophyceae</taxon>
        <taxon>Suessiales</taxon>
        <taxon>Symbiodiniaceae</taxon>
        <taxon>Symbiodinium</taxon>
    </lineage>
</organism>
<feature type="compositionally biased region" description="Low complexity" evidence="1">
    <location>
        <begin position="152"/>
        <end position="173"/>
    </location>
</feature>
<name>A0A813BUA3_9DINO</name>
<evidence type="ECO:0000313" key="3">
    <source>
        <dbReference type="Proteomes" id="UP000601435"/>
    </source>
</evidence>
<gene>
    <name evidence="2" type="primary">kptA</name>
    <name evidence="2" type="ORF">SNEC2469_LOCUS31455</name>
</gene>
<comment type="caution">
    <text evidence="2">The sequence shown here is derived from an EMBL/GenBank/DDBJ whole genome shotgun (WGS) entry which is preliminary data.</text>
</comment>
<proteinExistence type="predicted"/>
<reference evidence="2" key="1">
    <citation type="submission" date="2021-02" db="EMBL/GenBank/DDBJ databases">
        <authorList>
            <person name="Dougan E. K."/>
            <person name="Rhodes N."/>
            <person name="Thang M."/>
            <person name="Chan C."/>
        </authorList>
    </citation>
    <scope>NUCLEOTIDE SEQUENCE</scope>
</reference>
<evidence type="ECO:0000313" key="2">
    <source>
        <dbReference type="EMBL" id="CAE7917357.1"/>
    </source>
</evidence>
<dbReference type="OrthoDB" id="437486at2759"/>
<dbReference type="AlphaFoldDB" id="A0A813BUA3"/>
<feature type="region of interest" description="Disordered" evidence="1">
    <location>
        <begin position="130"/>
        <end position="174"/>
    </location>
</feature>
<sequence>ADKKGRIRLLGIDVPMHETIGQPLFPVRVRISQGHNEKLVGNNPDADLFLATKFLSTLSKEEAEEQSSIRGVTVLPKEDTPTKLYHRTNEKGMRGIIRDGMVQPDTIPPDCIVSAIDTGQKDKPLYVAKGSEATREGEPERTFRAKRDYEEAASSSTAAPPKAAAAKRMPMATQKPKVIDPSEIEDTTMVPVVATREGEPAPSASDDVEVEVEVEVDEGDTTDAGEAELYPLGSHPCASCHAVVANGMLFCLKCNAPQSDETTKTTKKFFENAKLRKRILAAAATGSQKPIDALLTSDLRGGDGSKKRGQMSAEAAVIREAKDRRTRAAKMNYPSVSERWERDDQFRTRMMQE</sequence>
<dbReference type="EMBL" id="CAJNJA010076257">
    <property type="protein sequence ID" value="CAE7917357.1"/>
    <property type="molecule type" value="Genomic_DNA"/>
</dbReference>